<keyword evidence="1" id="KW-0175">Coiled coil</keyword>
<dbReference type="Gene3D" id="1.10.287.2610">
    <property type="match status" value="1"/>
</dbReference>
<organism evidence="3 4">
    <name type="scientific">Halobium salinum</name>
    <dbReference type="NCBI Taxonomy" id="1364940"/>
    <lineage>
        <taxon>Archaea</taxon>
        <taxon>Methanobacteriati</taxon>
        <taxon>Methanobacteriota</taxon>
        <taxon>Stenosarchaea group</taxon>
        <taxon>Halobacteria</taxon>
        <taxon>Halobacteriales</taxon>
        <taxon>Haloferacaceae</taxon>
        <taxon>Halobium</taxon>
    </lineage>
</organism>
<dbReference type="EMBL" id="JBHSDS010000005">
    <property type="protein sequence ID" value="MFC4357905.1"/>
    <property type="molecule type" value="Genomic_DNA"/>
</dbReference>
<gene>
    <name evidence="3" type="ORF">ACFO0N_08075</name>
</gene>
<sequence length="328" mass="35039">MTTHRDDTREEEEDSLFERFHDRLVGRPREFGGRVEGNGAERNGEEHDDGRRVDAALGGTGALVAETVATDDDTGTANRADPVDGTGGAGDGASAATGDRDAGDDRPSRRSTATAERSTDGLAEALAAELAAGEVDEDTRRRLAAGLRAGLDTPTRVRLDQLSARVAELDAYADALETVLERVGTDDDIVERFERLAAETAAVERGAREERTRVRADLDEVTDDIASLRTEVDERVAGADTLGDEVDTLRAGLDELTDETDALRSDFDDLARETGALRAEVATLHEWRRQLTGAFVTDGGASVSDGAEVLDGTDAVVGDDGAWRTDRE</sequence>
<dbReference type="Proteomes" id="UP001595921">
    <property type="component" value="Unassembled WGS sequence"/>
</dbReference>
<accession>A0ABD5PAK8</accession>
<evidence type="ECO:0000256" key="2">
    <source>
        <dbReference type="SAM" id="MobiDB-lite"/>
    </source>
</evidence>
<keyword evidence="4" id="KW-1185">Reference proteome</keyword>
<evidence type="ECO:0000313" key="3">
    <source>
        <dbReference type="EMBL" id="MFC4357905.1"/>
    </source>
</evidence>
<feature type="coiled-coil region" evidence="1">
    <location>
        <begin position="211"/>
        <end position="273"/>
    </location>
</feature>
<feature type="compositionally biased region" description="Basic and acidic residues" evidence="2">
    <location>
        <begin position="42"/>
        <end position="54"/>
    </location>
</feature>
<name>A0ABD5PAK8_9EURY</name>
<evidence type="ECO:0000256" key="1">
    <source>
        <dbReference type="SAM" id="Coils"/>
    </source>
</evidence>
<dbReference type="RefSeq" id="WP_267624635.1">
    <property type="nucleotide sequence ID" value="NZ_JAODIW010000009.1"/>
</dbReference>
<feature type="compositionally biased region" description="Basic and acidic residues" evidence="2">
    <location>
        <begin position="16"/>
        <end position="33"/>
    </location>
</feature>
<dbReference type="AlphaFoldDB" id="A0ABD5PAK8"/>
<comment type="caution">
    <text evidence="3">The sequence shown here is derived from an EMBL/GenBank/DDBJ whole genome shotgun (WGS) entry which is preliminary data.</text>
</comment>
<protein>
    <submittedName>
        <fullName evidence="3">Uncharacterized protein</fullName>
    </submittedName>
</protein>
<evidence type="ECO:0000313" key="4">
    <source>
        <dbReference type="Proteomes" id="UP001595921"/>
    </source>
</evidence>
<reference evidence="3 4" key="1">
    <citation type="journal article" date="2019" name="Int. J. Syst. Evol. Microbiol.">
        <title>The Global Catalogue of Microorganisms (GCM) 10K type strain sequencing project: providing services to taxonomists for standard genome sequencing and annotation.</title>
        <authorList>
            <consortium name="The Broad Institute Genomics Platform"/>
            <consortium name="The Broad Institute Genome Sequencing Center for Infectious Disease"/>
            <person name="Wu L."/>
            <person name="Ma J."/>
        </authorList>
    </citation>
    <scope>NUCLEOTIDE SEQUENCE [LARGE SCALE GENOMIC DNA]</scope>
    <source>
        <strain evidence="3 4">CGMCC 1.12553</strain>
    </source>
</reference>
<feature type="region of interest" description="Disordered" evidence="2">
    <location>
        <begin position="1"/>
        <end position="121"/>
    </location>
</feature>
<feature type="compositionally biased region" description="Basic and acidic residues" evidence="2">
    <location>
        <begin position="98"/>
        <end position="108"/>
    </location>
</feature>
<proteinExistence type="predicted"/>